<keyword evidence="2" id="KW-1185">Reference proteome</keyword>
<dbReference type="EMBL" id="JAIVGD010000023">
    <property type="protein sequence ID" value="KAH0743056.1"/>
    <property type="molecule type" value="Genomic_DNA"/>
</dbReference>
<proteinExistence type="predicted"/>
<gene>
    <name evidence="1" type="ORF">KY290_031049</name>
</gene>
<evidence type="ECO:0000313" key="1">
    <source>
        <dbReference type="EMBL" id="KAH0743056.1"/>
    </source>
</evidence>
<evidence type="ECO:0000313" key="2">
    <source>
        <dbReference type="Proteomes" id="UP000826656"/>
    </source>
</evidence>
<accession>A0ABQ7U9M8</accession>
<reference evidence="1 2" key="1">
    <citation type="journal article" date="2021" name="bioRxiv">
        <title>Chromosome-scale and haplotype-resolved genome assembly of a tetraploid potato cultivar.</title>
        <authorList>
            <person name="Sun H."/>
            <person name="Jiao W.-B."/>
            <person name="Krause K."/>
            <person name="Campoy J.A."/>
            <person name="Goel M."/>
            <person name="Folz-Donahue K."/>
            <person name="Kukat C."/>
            <person name="Huettel B."/>
            <person name="Schneeberger K."/>
        </authorList>
    </citation>
    <scope>NUCLEOTIDE SEQUENCE [LARGE SCALE GENOMIC DNA]</scope>
    <source>
        <strain evidence="1">SolTubOtavaFocal</strain>
        <tissue evidence="1">Leaves</tissue>
    </source>
</reference>
<name>A0ABQ7U9M8_SOLTU</name>
<dbReference type="Proteomes" id="UP000826656">
    <property type="component" value="Unassembled WGS sequence"/>
</dbReference>
<protein>
    <submittedName>
        <fullName evidence="1">Uncharacterized protein</fullName>
    </submittedName>
</protein>
<sequence length="81" mass="9138">MLGADQQSSKRAEKLLSSRLPALIFEEVALDTRDIQERPALVLALRFQTCRLPSGKVMMSVITKKVMMSLSRVTKRDMMSP</sequence>
<comment type="caution">
    <text evidence="1">The sequence shown here is derived from an EMBL/GenBank/DDBJ whole genome shotgun (WGS) entry which is preliminary data.</text>
</comment>
<organism evidence="1 2">
    <name type="scientific">Solanum tuberosum</name>
    <name type="common">Potato</name>
    <dbReference type="NCBI Taxonomy" id="4113"/>
    <lineage>
        <taxon>Eukaryota</taxon>
        <taxon>Viridiplantae</taxon>
        <taxon>Streptophyta</taxon>
        <taxon>Embryophyta</taxon>
        <taxon>Tracheophyta</taxon>
        <taxon>Spermatophyta</taxon>
        <taxon>Magnoliopsida</taxon>
        <taxon>eudicotyledons</taxon>
        <taxon>Gunneridae</taxon>
        <taxon>Pentapetalae</taxon>
        <taxon>asterids</taxon>
        <taxon>lamiids</taxon>
        <taxon>Solanales</taxon>
        <taxon>Solanaceae</taxon>
        <taxon>Solanoideae</taxon>
        <taxon>Solaneae</taxon>
        <taxon>Solanum</taxon>
    </lineage>
</organism>